<dbReference type="InterPro" id="IPR029058">
    <property type="entry name" value="AB_hydrolase_fold"/>
</dbReference>
<keyword evidence="3" id="KW-0624">Polysaccharide degradation</keyword>
<evidence type="ECO:0000256" key="2">
    <source>
        <dbReference type="ARBA" id="ARBA00022487"/>
    </source>
</evidence>
<keyword evidence="4" id="KW-0479">Metal-binding</keyword>
<proteinExistence type="inferred from homology"/>
<reference evidence="11" key="1">
    <citation type="submission" date="2020-11" db="EMBL/GenBank/DDBJ databases">
        <authorList>
            <consortium name="DOE Joint Genome Institute"/>
            <person name="Ahrendt S."/>
            <person name="Riley R."/>
            <person name="Andreopoulos W."/>
            <person name="Labutti K."/>
            <person name="Pangilinan J."/>
            <person name="Ruiz-Duenas F.J."/>
            <person name="Barrasa J.M."/>
            <person name="Sanchez-Garcia M."/>
            <person name="Camarero S."/>
            <person name="Miyauchi S."/>
            <person name="Serrano A."/>
            <person name="Linde D."/>
            <person name="Babiker R."/>
            <person name="Drula E."/>
            <person name="Ayuso-Fernandez I."/>
            <person name="Pacheco R."/>
            <person name="Padilla G."/>
            <person name="Ferreira P."/>
            <person name="Barriuso J."/>
            <person name="Kellner H."/>
            <person name="Castanera R."/>
            <person name="Alfaro M."/>
            <person name="Ramirez L."/>
            <person name="Pisabarro A.G."/>
            <person name="Kuo A."/>
            <person name="Tritt A."/>
            <person name="Lipzen A."/>
            <person name="He G."/>
            <person name="Yan M."/>
            <person name="Ng V."/>
            <person name="Cullen D."/>
            <person name="Martin F."/>
            <person name="Rosso M.-N."/>
            <person name="Henrissat B."/>
            <person name="Hibbett D."/>
            <person name="Martinez A.T."/>
            <person name="Grigoriev I.V."/>
        </authorList>
    </citation>
    <scope>NUCLEOTIDE SEQUENCE</scope>
    <source>
        <strain evidence="11">CBS 247.69</strain>
    </source>
</reference>
<keyword evidence="12" id="KW-1185">Reference proteome</keyword>
<protein>
    <recommendedName>
        <fullName evidence="10">Carboxylic ester hydrolase</fullName>
        <ecNumber evidence="10">3.1.1.-</ecNumber>
    </recommendedName>
</protein>
<dbReference type="EMBL" id="MU150292">
    <property type="protein sequence ID" value="KAF9460930.1"/>
    <property type="molecule type" value="Genomic_DNA"/>
</dbReference>
<keyword evidence="3" id="KW-0119">Carbohydrate metabolism</keyword>
<gene>
    <name evidence="11" type="ORF">BDZ94DRAFT_1222340</name>
</gene>
<dbReference type="InterPro" id="IPR011118">
    <property type="entry name" value="Tannase/feruloyl_esterase"/>
</dbReference>
<evidence type="ECO:0000256" key="3">
    <source>
        <dbReference type="ARBA" id="ARBA00022651"/>
    </source>
</evidence>
<evidence type="ECO:0000256" key="1">
    <source>
        <dbReference type="ARBA" id="ARBA00006249"/>
    </source>
</evidence>
<evidence type="ECO:0000313" key="11">
    <source>
        <dbReference type="EMBL" id="KAF9460930.1"/>
    </source>
</evidence>
<keyword evidence="5" id="KW-0732">Signal</keyword>
<accession>A0A9P6CG69</accession>
<dbReference type="SUPFAM" id="SSF53474">
    <property type="entry name" value="alpha/beta-Hydrolases"/>
    <property type="match status" value="1"/>
</dbReference>
<dbReference type="PANTHER" id="PTHR33938:SF15">
    <property type="entry name" value="FERULOYL ESTERASE B-RELATED"/>
    <property type="match status" value="1"/>
</dbReference>
<comment type="catalytic activity">
    <reaction evidence="9">
        <text>feruloyl-polysaccharide + H2O = ferulate + polysaccharide.</text>
        <dbReference type="EC" id="3.1.1.73"/>
    </reaction>
</comment>
<sequence>MDLFQPVKVALLWTGQLLNVTLPFFAFRGSHSLSYSTQDEFIARCGSFIHEASIPGATIHFSQYLTTGTNLSLSENHPSCGVSHWIVPTDMCRVAMSVPTSDTSEMSVEAWFPYNYAGRYLTTTNRGLGGCILYNEIDYSSSLGFASIGMNSGYNGSSAAPILNNPNAMEDYAYRSAHTGTVAGKELTKLFYGSPARKSYYLGCSSGGRQGFKEAQDFPGDFDGILAGAPAIALNRVVAWGGYLSQAVGSPDSDTFITAENWALVNDEVLRQCDKLDGAVDGLLENPDLCHFVPEVLLCTHGRKKGCLTSKQAETVRTIFSPLYDLDGQLFYPRMPPGINTKLEVPFYLNGQPSFLTEDWFRYVVYNDTTWDGRTFSRKDAAVALAQNPFNVETWKGDLSAFAARNGKLLSYHGLQDFVIPAEISQMYYAHVARTMSLTPPDLDKFYRLFMVSGMDHCREGDGAWVIGQDQTSRGRTKPNQNALMALVRWVEEGVAPEVLRGAKLAKDGVTPEYWRAHCKWPQMNRYIGPGAPTNESSWACS</sequence>
<dbReference type="PANTHER" id="PTHR33938">
    <property type="entry name" value="FERULOYL ESTERASE B-RELATED"/>
    <property type="match status" value="1"/>
</dbReference>
<evidence type="ECO:0000256" key="10">
    <source>
        <dbReference type="RuleBase" id="RU361238"/>
    </source>
</evidence>
<keyword evidence="3" id="KW-0858">Xylan degradation</keyword>
<comment type="similarity">
    <text evidence="1 10">Belongs to the tannase family.</text>
</comment>
<evidence type="ECO:0000256" key="7">
    <source>
        <dbReference type="ARBA" id="ARBA00022837"/>
    </source>
</evidence>
<keyword evidence="8" id="KW-1015">Disulfide bond</keyword>
<dbReference type="AlphaFoldDB" id="A0A9P6CG69"/>
<keyword evidence="7" id="KW-0106">Calcium</keyword>
<dbReference type="Proteomes" id="UP000807353">
    <property type="component" value="Unassembled WGS sequence"/>
</dbReference>
<evidence type="ECO:0000256" key="9">
    <source>
        <dbReference type="ARBA" id="ARBA00034075"/>
    </source>
</evidence>
<dbReference type="GO" id="GO:0046872">
    <property type="term" value="F:metal ion binding"/>
    <property type="evidence" value="ECO:0007669"/>
    <property type="project" value="UniProtKB-KW"/>
</dbReference>
<evidence type="ECO:0000256" key="4">
    <source>
        <dbReference type="ARBA" id="ARBA00022723"/>
    </source>
</evidence>
<evidence type="ECO:0000256" key="8">
    <source>
        <dbReference type="ARBA" id="ARBA00023157"/>
    </source>
</evidence>
<comment type="caution">
    <text evidence="11">The sequence shown here is derived from an EMBL/GenBank/DDBJ whole genome shotgun (WGS) entry which is preliminary data.</text>
</comment>
<evidence type="ECO:0000256" key="6">
    <source>
        <dbReference type="ARBA" id="ARBA00022801"/>
    </source>
</evidence>
<dbReference type="OrthoDB" id="3039123at2759"/>
<evidence type="ECO:0000313" key="12">
    <source>
        <dbReference type="Proteomes" id="UP000807353"/>
    </source>
</evidence>
<dbReference type="GO" id="GO:0045493">
    <property type="term" value="P:xylan catabolic process"/>
    <property type="evidence" value="ECO:0007669"/>
    <property type="project" value="UniProtKB-KW"/>
</dbReference>
<keyword evidence="6 10" id="KW-0378">Hydrolase</keyword>
<dbReference type="EC" id="3.1.1.-" evidence="10"/>
<evidence type="ECO:0000256" key="5">
    <source>
        <dbReference type="ARBA" id="ARBA00022729"/>
    </source>
</evidence>
<organism evidence="11 12">
    <name type="scientific">Collybia nuda</name>
    <dbReference type="NCBI Taxonomy" id="64659"/>
    <lineage>
        <taxon>Eukaryota</taxon>
        <taxon>Fungi</taxon>
        <taxon>Dikarya</taxon>
        <taxon>Basidiomycota</taxon>
        <taxon>Agaricomycotina</taxon>
        <taxon>Agaricomycetes</taxon>
        <taxon>Agaricomycetidae</taxon>
        <taxon>Agaricales</taxon>
        <taxon>Tricholomatineae</taxon>
        <taxon>Clitocybaceae</taxon>
        <taxon>Collybia</taxon>
    </lineage>
</organism>
<dbReference type="Pfam" id="PF07519">
    <property type="entry name" value="Tannase"/>
    <property type="match status" value="2"/>
</dbReference>
<keyword evidence="2" id="KW-0719">Serine esterase</keyword>
<name>A0A9P6CG69_9AGAR</name>
<dbReference type="GO" id="GO:0030600">
    <property type="term" value="F:feruloyl esterase activity"/>
    <property type="evidence" value="ECO:0007669"/>
    <property type="project" value="UniProtKB-EC"/>
</dbReference>